<sequence>MHEIIIIGTVPPCPRCKLLTDVVTEKAKKLELIVNIQHISYTSEEAAELAERAGLKPGTAKDVAKIIGQDISLEKMPKASELSELDYIKNLEPEMMQFESLFREVYILDNWLRNFENRAKAVGILMTPALVIDGEIKYNGSVPDLSLINELLGELKR</sequence>
<dbReference type="SUPFAM" id="SSF52833">
    <property type="entry name" value="Thioredoxin-like"/>
    <property type="match status" value="1"/>
</dbReference>
<comment type="caution">
    <text evidence="2">The sequence shown here is derived from an EMBL/GenBank/DDBJ whole genome shotgun (WGS) entry which is preliminary data.</text>
</comment>
<organism evidence="2 3">
    <name type="scientific">Sinanaerobacter chloroacetimidivorans</name>
    <dbReference type="NCBI Taxonomy" id="2818044"/>
    <lineage>
        <taxon>Bacteria</taxon>
        <taxon>Bacillati</taxon>
        <taxon>Bacillota</taxon>
        <taxon>Clostridia</taxon>
        <taxon>Peptostreptococcales</taxon>
        <taxon>Anaerovoracaceae</taxon>
        <taxon>Sinanaerobacter</taxon>
    </lineage>
</organism>
<dbReference type="Pfam" id="PF13192">
    <property type="entry name" value="Thioredoxin_3"/>
    <property type="match status" value="1"/>
</dbReference>
<dbReference type="InterPro" id="IPR012336">
    <property type="entry name" value="Thioredoxin-like_fold"/>
</dbReference>
<name>A0A8J8B2A0_9FIRM</name>
<reference evidence="2" key="1">
    <citation type="submission" date="2021-04" db="EMBL/GenBank/DDBJ databases">
        <title>Sinoanaerobacter chloroacetimidivorans sp. nov., an obligate anaerobic bacterium isolated from anaerobic sludge.</title>
        <authorList>
            <person name="Bao Y."/>
        </authorList>
    </citation>
    <scope>NUCLEOTIDE SEQUENCE</scope>
    <source>
        <strain evidence="2">BAD-6</strain>
    </source>
</reference>
<evidence type="ECO:0000313" key="3">
    <source>
        <dbReference type="Proteomes" id="UP000675664"/>
    </source>
</evidence>
<evidence type="ECO:0000259" key="1">
    <source>
        <dbReference type="Pfam" id="PF13192"/>
    </source>
</evidence>
<dbReference type="RefSeq" id="WP_227018631.1">
    <property type="nucleotide sequence ID" value="NZ_JAGSND010000007.1"/>
</dbReference>
<evidence type="ECO:0000313" key="2">
    <source>
        <dbReference type="EMBL" id="MBR0598507.1"/>
    </source>
</evidence>
<dbReference type="AlphaFoldDB" id="A0A8J8B2A0"/>
<reference evidence="2" key="2">
    <citation type="submission" date="2021-04" db="EMBL/GenBank/DDBJ databases">
        <authorList>
            <person name="Liu J."/>
        </authorList>
    </citation>
    <scope>NUCLEOTIDE SEQUENCE</scope>
    <source>
        <strain evidence="2">BAD-6</strain>
    </source>
</reference>
<gene>
    <name evidence="2" type="ORF">KCX82_11510</name>
</gene>
<keyword evidence="3" id="KW-1185">Reference proteome</keyword>
<dbReference type="InterPro" id="IPR036249">
    <property type="entry name" value="Thioredoxin-like_sf"/>
</dbReference>
<dbReference type="Gene3D" id="3.40.30.10">
    <property type="entry name" value="Glutaredoxin"/>
    <property type="match status" value="1"/>
</dbReference>
<protein>
    <submittedName>
        <fullName evidence="2">Thioredoxin family protein</fullName>
    </submittedName>
</protein>
<dbReference type="EMBL" id="JAGSND010000007">
    <property type="protein sequence ID" value="MBR0598507.1"/>
    <property type="molecule type" value="Genomic_DNA"/>
</dbReference>
<accession>A0A8J8B2A0</accession>
<proteinExistence type="predicted"/>
<feature type="domain" description="Thioredoxin-like fold" evidence="1">
    <location>
        <begin position="120"/>
        <end position="152"/>
    </location>
</feature>
<dbReference type="Proteomes" id="UP000675664">
    <property type="component" value="Unassembled WGS sequence"/>
</dbReference>